<reference evidence="1 2" key="1">
    <citation type="submission" date="2024-09" db="EMBL/GenBank/DDBJ databases">
        <authorList>
            <person name="Sun Q."/>
            <person name="Mori K."/>
        </authorList>
    </citation>
    <scope>NUCLEOTIDE SEQUENCE [LARGE SCALE GENOMIC DNA]</scope>
    <source>
        <strain evidence="1 2">JCM 3307</strain>
    </source>
</reference>
<evidence type="ECO:0000313" key="1">
    <source>
        <dbReference type="EMBL" id="MFB9445937.1"/>
    </source>
</evidence>
<proteinExistence type="predicted"/>
<dbReference type="EMBL" id="JBHMCA010000043">
    <property type="protein sequence ID" value="MFB9445937.1"/>
    <property type="molecule type" value="Genomic_DNA"/>
</dbReference>
<dbReference type="RefSeq" id="WP_223093005.1">
    <property type="nucleotide sequence ID" value="NZ_CP061913.1"/>
</dbReference>
<name>A0ABV5MAQ3_9ACTN</name>
<protein>
    <submittedName>
        <fullName evidence="1">Uncharacterized protein</fullName>
    </submittedName>
</protein>
<organism evidence="1 2">
    <name type="scientific">Dactylosporangium vinaceum</name>
    <dbReference type="NCBI Taxonomy" id="53362"/>
    <lineage>
        <taxon>Bacteria</taxon>
        <taxon>Bacillati</taxon>
        <taxon>Actinomycetota</taxon>
        <taxon>Actinomycetes</taxon>
        <taxon>Micromonosporales</taxon>
        <taxon>Micromonosporaceae</taxon>
        <taxon>Dactylosporangium</taxon>
    </lineage>
</organism>
<gene>
    <name evidence="1" type="ORF">ACFFTR_22890</name>
</gene>
<evidence type="ECO:0000313" key="2">
    <source>
        <dbReference type="Proteomes" id="UP001589608"/>
    </source>
</evidence>
<dbReference type="Proteomes" id="UP001589608">
    <property type="component" value="Unassembled WGS sequence"/>
</dbReference>
<comment type="caution">
    <text evidence="1">The sequence shown here is derived from an EMBL/GenBank/DDBJ whole genome shotgun (WGS) entry which is preliminary data.</text>
</comment>
<accession>A0ABV5MAQ3</accession>
<keyword evidence="2" id="KW-1185">Reference proteome</keyword>
<sequence length="104" mass="10451">MALLEAGSRKKEPEPFPWGDQAVQAFTAAAAGLGGAKVVLAAVGPVDRKTGAIDPQPMPWLSTAGAELAAGLNLLAAGIPMPEPAIVQEALQHFEAARAALAAG</sequence>